<dbReference type="Pfam" id="PF09861">
    <property type="entry name" value="Lar_N"/>
    <property type="match status" value="2"/>
</dbReference>
<dbReference type="AlphaFoldDB" id="A0A1H7CRN5"/>
<organism evidence="2 3">
    <name type="scientific">Deinococcus reticulitermitis</name>
    <dbReference type="NCBI Taxonomy" id="856736"/>
    <lineage>
        <taxon>Bacteria</taxon>
        <taxon>Thermotogati</taxon>
        <taxon>Deinococcota</taxon>
        <taxon>Deinococci</taxon>
        <taxon>Deinococcales</taxon>
        <taxon>Deinococcaceae</taxon>
        <taxon>Deinococcus</taxon>
    </lineage>
</organism>
<dbReference type="InterPro" id="IPR018657">
    <property type="entry name" value="LarA-like_N"/>
</dbReference>
<reference evidence="3" key="1">
    <citation type="submission" date="2016-10" db="EMBL/GenBank/DDBJ databases">
        <authorList>
            <person name="Varghese N."/>
            <person name="Submissions S."/>
        </authorList>
    </citation>
    <scope>NUCLEOTIDE SEQUENCE [LARGE SCALE GENOMIC DNA]</scope>
    <source>
        <strain evidence="3">CGMCC 1.10218</strain>
    </source>
</reference>
<protein>
    <submittedName>
        <fullName evidence="2">Nickel-dependent lactate racemase</fullName>
    </submittedName>
</protein>
<keyword evidence="3" id="KW-1185">Reference proteome</keyword>
<evidence type="ECO:0000313" key="3">
    <source>
        <dbReference type="Proteomes" id="UP000199223"/>
    </source>
</evidence>
<dbReference type="InterPro" id="IPR048068">
    <property type="entry name" value="LarA-like"/>
</dbReference>
<accession>A0A1H7CRN5</accession>
<dbReference type="Proteomes" id="UP000199223">
    <property type="component" value="Unassembled WGS sequence"/>
</dbReference>
<evidence type="ECO:0000259" key="1">
    <source>
        <dbReference type="Pfam" id="PF09861"/>
    </source>
</evidence>
<dbReference type="GO" id="GO:0050043">
    <property type="term" value="F:lactate racemase activity"/>
    <property type="evidence" value="ECO:0007669"/>
    <property type="project" value="InterPro"/>
</dbReference>
<gene>
    <name evidence="2" type="ORF">SAMN04488058_1316</name>
</gene>
<name>A0A1H7CRN5_9DEIO</name>
<dbReference type="STRING" id="856736.SAMN04488058_1316"/>
<sequence length="422" mass="46090">MSLLSQAVAPQGELLDEPTIIQTLEPLRGRFTGQKVLVLIPDHTRTLPLPQLFRLVADVLGDASQLDFMIALGTHPPMTDEHIRQILGLTEEERRDNYGHVGLLNHEWADPETLVSIGTVTQERVREIAGERWHPTLGGDVDILINRAAVEADGIVILGPTFPHEVVGFSGGAKYFFPGISGADMINVTHWLGALAGVRGTIGVKDTPVRALIHEAATHLGTPTTLIALVVQGGGLGGMFVGDYLEAWSAAADLSSERHIVWVEQPYRFILSVAPPMYDELWTAGKAMYKLDPALADGGELVIYAPHLEEVSVVHGHYISEIGYHTAPYFLNQWERFAHVPLGVVAHSTHVRGDGAWLDGQEVPRVKVTLASRIGPEECARLNLGYLDPDSINLEDYAGREDEGVLLVRKAGETLYRSRGDS</sequence>
<dbReference type="OrthoDB" id="9770545at2"/>
<dbReference type="Gene3D" id="3.90.226.30">
    <property type="match status" value="1"/>
</dbReference>
<feature type="domain" description="LarA-like N-terminal" evidence="1">
    <location>
        <begin position="16"/>
        <end position="122"/>
    </location>
</feature>
<dbReference type="RefSeq" id="WP_092265744.1">
    <property type="nucleotide sequence ID" value="NZ_FNZA01000031.1"/>
</dbReference>
<feature type="domain" description="LarA-like N-terminal" evidence="1">
    <location>
        <begin position="141"/>
        <end position="192"/>
    </location>
</feature>
<proteinExistence type="predicted"/>
<dbReference type="PANTHER" id="PTHR33171:SF17">
    <property type="entry name" value="LARA-LIKE N-TERMINAL DOMAIN-CONTAINING PROTEIN"/>
    <property type="match status" value="1"/>
</dbReference>
<dbReference type="PANTHER" id="PTHR33171">
    <property type="entry name" value="LAR_N DOMAIN-CONTAINING PROTEIN"/>
    <property type="match status" value="1"/>
</dbReference>
<dbReference type="Gene3D" id="3.40.50.11440">
    <property type="match status" value="1"/>
</dbReference>
<dbReference type="InterPro" id="IPR043166">
    <property type="entry name" value="LarA-like_C"/>
</dbReference>
<dbReference type="EMBL" id="FNZA01000031">
    <property type="protein sequence ID" value="SEJ89812.1"/>
    <property type="molecule type" value="Genomic_DNA"/>
</dbReference>
<evidence type="ECO:0000313" key="2">
    <source>
        <dbReference type="EMBL" id="SEJ89812.1"/>
    </source>
</evidence>